<dbReference type="InterPro" id="IPR053140">
    <property type="entry name" value="GDSL_Rv0518-like"/>
</dbReference>
<dbReference type="CDD" id="cd01832">
    <property type="entry name" value="SGNH_hydrolase_like_1"/>
    <property type="match status" value="1"/>
</dbReference>
<feature type="region of interest" description="Disordered" evidence="1">
    <location>
        <begin position="275"/>
        <end position="299"/>
    </location>
</feature>
<reference evidence="3" key="1">
    <citation type="journal article" date="2018" name="Curr. Microbiol.">
        <title>Cellulosimicrobium arenosum sp. nov., Isolated from Marine Sediment Sand.</title>
        <authorList>
            <person name="Oh M."/>
            <person name="Kim J.H."/>
            <person name="Yoon J.H."/>
            <person name="Schumann P."/>
            <person name="Kim W."/>
        </authorList>
    </citation>
    <scope>NUCLEOTIDE SEQUENCE</scope>
    <source>
        <strain evidence="3">KCTC 49039</strain>
    </source>
</reference>
<keyword evidence="4" id="KW-1185">Reference proteome</keyword>
<reference evidence="3" key="2">
    <citation type="submission" date="2020-09" db="EMBL/GenBank/DDBJ databases">
        <authorList>
            <person name="Yu Y."/>
        </authorList>
    </citation>
    <scope>NUCLEOTIDE SEQUENCE</scope>
    <source>
        <strain evidence="3">KCTC 49039</strain>
    </source>
</reference>
<dbReference type="EMBL" id="JACYHB010000005">
    <property type="protein sequence ID" value="MBD8079083.1"/>
    <property type="molecule type" value="Genomic_DNA"/>
</dbReference>
<evidence type="ECO:0000313" key="4">
    <source>
        <dbReference type="Proteomes" id="UP000610846"/>
    </source>
</evidence>
<protein>
    <submittedName>
        <fullName evidence="3">SGNH/GDSL hydrolase family protein</fullName>
    </submittedName>
</protein>
<evidence type="ECO:0000256" key="1">
    <source>
        <dbReference type="SAM" id="MobiDB-lite"/>
    </source>
</evidence>
<dbReference type="Proteomes" id="UP000610846">
    <property type="component" value="Unassembled WGS sequence"/>
</dbReference>
<feature type="region of interest" description="Disordered" evidence="1">
    <location>
        <begin position="1"/>
        <end position="38"/>
    </location>
</feature>
<evidence type="ECO:0000259" key="2">
    <source>
        <dbReference type="Pfam" id="PF13472"/>
    </source>
</evidence>
<name>A0A927G9A8_9MICO</name>
<feature type="domain" description="SGNH hydrolase-type esterase" evidence="2">
    <location>
        <begin position="43"/>
        <end position="222"/>
    </location>
</feature>
<dbReference type="SUPFAM" id="SSF52266">
    <property type="entry name" value="SGNH hydrolase"/>
    <property type="match status" value="1"/>
</dbReference>
<proteinExistence type="predicted"/>
<accession>A0A927G9A8</accession>
<dbReference type="PANTHER" id="PTHR43784:SF2">
    <property type="entry name" value="GDSL-LIKE LIPASE_ACYLHYDROLASE, PUTATIVE (AFU_ORTHOLOGUE AFUA_2G00820)-RELATED"/>
    <property type="match status" value="1"/>
</dbReference>
<feature type="compositionally biased region" description="Polar residues" evidence="1">
    <location>
        <begin position="9"/>
        <end position="26"/>
    </location>
</feature>
<organism evidence="3 4">
    <name type="scientific">Cellulosimicrobium arenosum</name>
    <dbReference type="NCBI Taxonomy" id="2708133"/>
    <lineage>
        <taxon>Bacteria</taxon>
        <taxon>Bacillati</taxon>
        <taxon>Actinomycetota</taxon>
        <taxon>Actinomycetes</taxon>
        <taxon>Micrococcales</taxon>
        <taxon>Promicromonosporaceae</taxon>
        <taxon>Cellulosimicrobium</taxon>
    </lineage>
</organism>
<dbReference type="AlphaFoldDB" id="A0A927G9A8"/>
<gene>
    <name evidence="3" type="ORF">IF651_08455</name>
</gene>
<dbReference type="InterPro" id="IPR013830">
    <property type="entry name" value="SGNH_hydro"/>
</dbReference>
<comment type="caution">
    <text evidence="3">The sequence shown here is derived from an EMBL/GenBank/DDBJ whole genome shotgun (WGS) entry which is preliminary data.</text>
</comment>
<dbReference type="Gene3D" id="3.40.50.1110">
    <property type="entry name" value="SGNH hydrolase"/>
    <property type="match status" value="1"/>
</dbReference>
<dbReference type="PANTHER" id="PTHR43784">
    <property type="entry name" value="GDSL-LIKE LIPASE/ACYLHYDROLASE, PUTATIVE (AFU_ORTHOLOGUE AFUA_2G00820)-RELATED"/>
    <property type="match status" value="1"/>
</dbReference>
<dbReference type="GO" id="GO:0016787">
    <property type="term" value="F:hydrolase activity"/>
    <property type="evidence" value="ECO:0007669"/>
    <property type="project" value="UniProtKB-KW"/>
</dbReference>
<dbReference type="InterPro" id="IPR036514">
    <property type="entry name" value="SGNH_hydro_sf"/>
</dbReference>
<sequence length="299" mass="32553">MAHPRDRQGLQNGPVSTQNPSTSPTAGNAPDEAPPPRWSSYLAIGDSFSEGLWDPYPGEDDHQRGWADLLSQHLSERRVAAGDEPLQYANLAIRGRKLRSILTEQVPAALDLRPDLVSLVGGGNDILRPRADVDLLARHLEHAVARLRGAGIDVLMATGFDASHSPLVGMTRSRSAVFNAHVWSIARRQGAYVVDLWGMRALQDWRMWSADRIHLTPDGHRRVAQAALVGLGQAPDDAAWDDPLAPLPPAPALDRARQNAQWVRAHVVPWAQRRLRGTSSGDGRVPKAPELQPVPLAAG</sequence>
<dbReference type="Pfam" id="PF13472">
    <property type="entry name" value="Lipase_GDSL_2"/>
    <property type="match status" value="1"/>
</dbReference>
<keyword evidence="3" id="KW-0378">Hydrolase</keyword>
<evidence type="ECO:0000313" key="3">
    <source>
        <dbReference type="EMBL" id="MBD8079083.1"/>
    </source>
</evidence>